<evidence type="ECO:0008006" key="5">
    <source>
        <dbReference type="Google" id="ProtNLM"/>
    </source>
</evidence>
<feature type="region of interest" description="Disordered" evidence="1">
    <location>
        <begin position="218"/>
        <end position="270"/>
    </location>
</feature>
<feature type="domain" description="GAG-pre-integrase" evidence="2">
    <location>
        <begin position="411"/>
        <end position="477"/>
    </location>
</feature>
<dbReference type="PANTHER" id="PTHR35317">
    <property type="entry name" value="OS04G0629600 PROTEIN"/>
    <property type="match status" value="1"/>
</dbReference>
<protein>
    <recommendedName>
        <fullName evidence="5">GAG-pre-integrase domain-containing protein</fullName>
    </recommendedName>
</protein>
<dbReference type="EMBL" id="OIVN01002445">
    <property type="protein sequence ID" value="SPD03669.1"/>
    <property type="molecule type" value="Genomic_DNA"/>
</dbReference>
<dbReference type="Pfam" id="PF22936">
    <property type="entry name" value="Pol_BBD"/>
    <property type="match status" value="1"/>
</dbReference>
<proteinExistence type="predicted"/>
<organism evidence="4">
    <name type="scientific">Fagus sylvatica</name>
    <name type="common">Beechnut</name>
    <dbReference type="NCBI Taxonomy" id="28930"/>
    <lineage>
        <taxon>Eukaryota</taxon>
        <taxon>Viridiplantae</taxon>
        <taxon>Streptophyta</taxon>
        <taxon>Embryophyta</taxon>
        <taxon>Tracheophyta</taxon>
        <taxon>Spermatophyta</taxon>
        <taxon>Magnoliopsida</taxon>
        <taxon>eudicotyledons</taxon>
        <taxon>Gunneridae</taxon>
        <taxon>Pentapetalae</taxon>
        <taxon>rosids</taxon>
        <taxon>fabids</taxon>
        <taxon>Fagales</taxon>
        <taxon>Fagaceae</taxon>
        <taxon>Fagus</taxon>
    </lineage>
</organism>
<dbReference type="InterPro" id="IPR054722">
    <property type="entry name" value="PolX-like_BBD"/>
</dbReference>
<reference evidence="4" key="1">
    <citation type="submission" date="2018-02" db="EMBL/GenBank/DDBJ databases">
        <authorList>
            <person name="Cohen D.B."/>
            <person name="Kent A.D."/>
        </authorList>
    </citation>
    <scope>NUCLEOTIDE SEQUENCE</scope>
</reference>
<gene>
    <name evidence="4" type="ORF">FSB_LOCUS31551</name>
</gene>
<accession>A0A2N9GW79</accession>
<dbReference type="Pfam" id="PF14223">
    <property type="entry name" value="Retrotran_gag_2"/>
    <property type="match status" value="1"/>
</dbReference>
<evidence type="ECO:0000259" key="3">
    <source>
        <dbReference type="Pfam" id="PF22936"/>
    </source>
</evidence>
<dbReference type="AlphaFoldDB" id="A0A2N9GW79"/>
<feature type="domain" description="Retrovirus-related Pol polyprotein from transposon TNT 1-94-like beta-barrel" evidence="3">
    <location>
        <begin position="302"/>
        <end position="382"/>
    </location>
</feature>
<name>A0A2N9GW79_FAGSY</name>
<sequence>MAIASGMVSFQFPRLTKQNFDNWSIRMKALLGSQDAWEIVEKGYEESQDETSLTPNQKEALQKARKKDQQALTLIYQGLDEAMFEKVANATSSKQAWEILQNSLKGVDKVKKVRLQTLRGEFESLHMKESKSVSDYFSRVLAIVNQFKRYGENMNDTRVVEKILRSLTSKFDYIVVAIEESKDLESMTPDQLMGSLQAHEERLNKKKQEPLEQVLQSKLTLNEKGWRNSSQKGRGRGRGRSQGRGSGGSNGHSSHNNEDRAQNSSATNNVEEKANYVEDLNEEVEPTVLLAYKGENKEENGWYLDTSASNHMCGNKAMFLELNESVVGNVTFGDLSKVPVKGKGKILIRLKNGDHQFIYDVYYMPSMKNNILSLGQLLEKDYDIHLRDRSCLIRDHQNNLIAKVPMTRNRMFLLNIHNDVAKCLKACYRDSSWLWHLRLGHLNFGGLKLLAKTKMVRGLPSIEHPNQLCEGCLFGKQSRKSFPKEASTRANKPLQLVHADVCGPIKPSLLVY</sequence>
<dbReference type="InterPro" id="IPR025724">
    <property type="entry name" value="GAG-pre-integrase_dom"/>
</dbReference>
<evidence type="ECO:0000313" key="4">
    <source>
        <dbReference type="EMBL" id="SPD03669.1"/>
    </source>
</evidence>
<dbReference type="Pfam" id="PF13976">
    <property type="entry name" value="gag_pre-integrs"/>
    <property type="match status" value="1"/>
</dbReference>
<dbReference type="PANTHER" id="PTHR35317:SF28">
    <property type="entry name" value="ZINC FINGER, CCHC-TYPE, RIBONUCLEASE H-LIKE DOMAIN, GAG-PRE-INTEGRASE DOMAIN PROTEIN-RELATED"/>
    <property type="match status" value="1"/>
</dbReference>
<evidence type="ECO:0000259" key="2">
    <source>
        <dbReference type="Pfam" id="PF13976"/>
    </source>
</evidence>
<evidence type="ECO:0000256" key="1">
    <source>
        <dbReference type="SAM" id="MobiDB-lite"/>
    </source>
</evidence>